<reference evidence="10 12" key="2">
    <citation type="submission" date="2018-08" db="EMBL/GenBank/DDBJ databases">
        <title>Genetic Globetrotter - A new plasmid hitch-hiking vast phylogenetic and geographic distances.</title>
        <authorList>
            <person name="Vollmers J."/>
            <person name="Petersen J."/>
        </authorList>
    </citation>
    <scope>NUCLEOTIDE SEQUENCE [LARGE SCALE GENOMIC DNA]</scope>
    <source>
        <strain evidence="10 12">DSM 26383</strain>
    </source>
</reference>
<sequence>MRVPFKTRVIGAVSAVILGFAQPQAASAETLADALVSAYENSGLLEQNRALLRAADESVAQIVAELRPIINWSADITRTFGTTRTGGVMRGSDSNDLNLGISLDLLLFDFGRTNLRLQAAKETVLATRESLRNIEQQVLLRAVAAFMNVRRTGELVSVRQNNLRLLRQELRAANDRFEVGEVTRTDVALAEARLASAQSGLATAQGDLTQAVEEYRSAVGRAPGQLRAPRQLPNLSGNIDTAKSIAVRNHPDMRKAQYDVSSAELTVAAAEAAMKPSVSLTTRLGAGEEIDGTDYTRSGSIGVTVSGPIYQGGLLSSARRQAMAQADSLRGQLHVTQKQVVADVGNAYAILRAAQASRQAGQEQVRAARVAFRGVREEAKLGARTTLDVLDAEQELLDAQAGLISAETDLYIAAYQVLETIGELTAKDLRLNVQTYDPEAYYNLVKDAPVPISPQGQKLERVLRAIGKE</sequence>
<dbReference type="NCBIfam" id="TIGR01844">
    <property type="entry name" value="type_I_sec_TolC"/>
    <property type="match status" value="1"/>
</dbReference>
<proteinExistence type="inferred from homology"/>
<comment type="subcellular location">
    <subcellularLocation>
        <location evidence="1">Cell outer membrane</location>
    </subcellularLocation>
</comment>
<dbReference type="OrthoDB" id="9789368at2"/>
<evidence type="ECO:0000313" key="9">
    <source>
        <dbReference type="EMBL" id="KRS17136.1"/>
    </source>
</evidence>
<evidence type="ECO:0000256" key="5">
    <source>
        <dbReference type="ARBA" id="ARBA00022692"/>
    </source>
</evidence>
<dbReference type="PANTHER" id="PTHR30026:SF22">
    <property type="entry name" value="OUTER MEMBRANE EFFLUX PROTEIN"/>
    <property type="match status" value="1"/>
</dbReference>
<dbReference type="RefSeq" id="WP_057816952.1">
    <property type="nucleotide sequence ID" value="NZ_FOMY01000008.1"/>
</dbReference>
<gene>
    <name evidence="10" type="primary">bepC_2</name>
    <name evidence="10" type="ORF">RIdsm_03571</name>
    <name evidence="9" type="ORF">XM52_14955</name>
</gene>
<dbReference type="Gene3D" id="1.20.1600.10">
    <property type="entry name" value="Outer membrane efflux proteins (OEP)"/>
    <property type="match status" value="1"/>
</dbReference>
<dbReference type="SUPFAM" id="SSF56954">
    <property type="entry name" value="Outer membrane efflux proteins (OEP)"/>
    <property type="match status" value="1"/>
</dbReference>
<keyword evidence="6" id="KW-0472">Membrane</keyword>
<name>A0A0T5P7N2_9RHOB</name>
<dbReference type="GO" id="GO:0015562">
    <property type="term" value="F:efflux transmembrane transporter activity"/>
    <property type="evidence" value="ECO:0007669"/>
    <property type="project" value="InterPro"/>
</dbReference>
<dbReference type="GO" id="GO:1990281">
    <property type="term" value="C:efflux pump complex"/>
    <property type="evidence" value="ECO:0007669"/>
    <property type="project" value="TreeGrafter"/>
</dbReference>
<evidence type="ECO:0000256" key="1">
    <source>
        <dbReference type="ARBA" id="ARBA00004442"/>
    </source>
</evidence>
<keyword evidence="4" id="KW-1134">Transmembrane beta strand</keyword>
<feature type="chain" id="PRO_5015044580" evidence="8">
    <location>
        <begin position="29"/>
        <end position="469"/>
    </location>
</feature>
<evidence type="ECO:0000256" key="2">
    <source>
        <dbReference type="ARBA" id="ARBA00007613"/>
    </source>
</evidence>
<feature type="signal peptide" evidence="8">
    <location>
        <begin position="1"/>
        <end position="28"/>
    </location>
</feature>
<dbReference type="STRING" id="540747.SAMN04488031_10825"/>
<reference evidence="9 11" key="1">
    <citation type="submission" date="2015-04" db="EMBL/GenBank/DDBJ databases">
        <title>The draft genome sequence of Roseovarius indicus B108T.</title>
        <authorList>
            <person name="Li G."/>
            <person name="Lai Q."/>
            <person name="Shao Z."/>
            <person name="Yan P."/>
        </authorList>
    </citation>
    <scope>NUCLEOTIDE SEQUENCE [LARGE SCALE GENOMIC DNA]</scope>
    <source>
        <strain evidence="9 11">B108</strain>
    </source>
</reference>
<comment type="similarity">
    <text evidence="2">Belongs to the outer membrane factor (OMF) (TC 1.B.17) family.</text>
</comment>
<dbReference type="PATRIC" id="fig|540747.5.peg.6075"/>
<dbReference type="Proteomes" id="UP000051401">
    <property type="component" value="Unassembled WGS sequence"/>
</dbReference>
<keyword evidence="7" id="KW-0998">Cell outer membrane</keyword>
<dbReference type="Proteomes" id="UP000325785">
    <property type="component" value="Chromosome"/>
</dbReference>
<dbReference type="AlphaFoldDB" id="A0A0T5P7N2"/>
<dbReference type="EMBL" id="LAXI01000009">
    <property type="protein sequence ID" value="KRS17136.1"/>
    <property type="molecule type" value="Genomic_DNA"/>
</dbReference>
<dbReference type="GO" id="GO:0015288">
    <property type="term" value="F:porin activity"/>
    <property type="evidence" value="ECO:0007669"/>
    <property type="project" value="TreeGrafter"/>
</dbReference>
<keyword evidence="3" id="KW-0813">Transport</keyword>
<evidence type="ECO:0000256" key="4">
    <source>
        <dbReference type="ARBA" id="ARBA00022452"/>
    </source>
</evidence>
<dbReference type="EMBL" id="CP031598">
    <property type="protein sequence ID" value="QEW27752.1"/>
    <property type="molecule type" value="Genomic_DNA"/>
</dbReference>
<evidence type="ECO:0000313" key="10">
    <source>
        <dbReference type="EMBL" id="QEW27752.1"/>
    </source>
</evidence>
<evidence type="ECO:0000256" key="6">
    <source>
        <dbReference type="ARBA" id="ARBA00023136"/>
    </source>
</evidence>
<dbReference type="InterPro" id="IPR051906">
    <property type="entry name" value="TolC-like"/>
</dbReference>
<protein>
    <submittedName>
        <fullName evidence="10">Outer membrane efflux protein BepC</fullName>
    </submittedName>
    <submittedName>
        <fullName evidence="9">Transporter</fullName>
    </submittedName>
</protein>
<accession>A0A0T5P7N2</accession>
<keyword evidence="5" id="KW-0812">Transmembrane</keyword>
<keyword evidence="8" id="KW-0732">Signal</keyword>
<evidence type="ECO:0000256" key="7">
    <source>
        <dbReference type="ARBA" id="ARBA00023237"/>
    </source>
</evidence>
<keyword evidence="11" id="KW-1185">Reference proteome</keyword>
<evidence type="ECO:0000256" key="8">
    <source>
        <dbReference type="SAM" id="SignalP"/>
    </source>
</evidence>
<evidence type="ECO:0000256" key="3">
    <source>
        <dbReference type="ARBA" id="ARBA00022448"/>
    </source>
</evidence>
<dbReference type="Pfam" id="PF02321">
    <property type="entry name" value="OEP"/>
    <property type="match status" value="2"/>
</dbReference>
<evidence type="ECO:0000313" key="12">
    <source>
        <dbReference type="Proteomes" id="UP000325785"/>
    </source>
</evidence>
<dbReference type="GO" id="GO:0009279">
    <property type="term" value="C:cell outer membrane"/>
    <property type="evidence" value="ECO:0007669"/>
    <property type="project" value="UniProtKB-SubCell"/>
</dbReference>
<dbReference type="PANTHER" id="PTHR30026">
    <property type="entry name" value="OUTER MEMBRANE PROTEIN TOLC"/>
    <property type="match status" value="1"/>
</dbReference>
<dbReference type="InterPro" id="IPR010130">
    <property type="entry name" value="T1SS_OMP_TolC"/>
</dbReference>
<dbReference type="KEGG" id="rid:RIdsm_03571"/>
<dbReference type="InterPro" id="IPR003423">
    <property type="entry name" value="OMP_efflux"/>
</dbReference>
<evidence type="ECO:0000313" key="11">
    <source>
        <dbReference type="Proteomes" id="UP000051401"/>
    </source>
</evidence>
<organism evidence="9 11">
    <name type="scientific">Roseovarius indicus</name>
    <dbReference type="NCBI Taxonomy" id="540747"/>
    <lineage>
        <taxon>Bacteria</taxon>
        <taxon>Pseudomonadati</taxon>
        <taxon>Pseudomonadota</taxon>
        <taxon>Alphaproteobacteria</taxon>
        <taxon>Rhodobacterales</taxon>
        <taxon>Roseobacteraceae</taxon>
        <taxon>Roseovarius</taxon>
    </lineage>
</organism>